<dbReference type="InterPro" id="IPR011006">
    <property type="entry name" value="CheY-like_superfamily"/>
</dbReference>
<dbReference type="FunFam" id="3.40.50.2300:FF:000001">
    <property type="entry name" value="DNA-binding response regulator PhoB"/>
    <property type="match status" value="1"/>
</dbReference>
<keyword evidence="13" id="KW-1185">Reference proteome</keyword>
<evidence type="ECO:0000259" key="10">
    <source>
        <dbReference type="PROSITE" id="PS50110"/>
    </source>
</evidence>
<dbReference type="SMART" id="SM00448">
    <property type="entry name" value="REC"/>
    <property type="match status" value="1"/>
</dbReference>
<dbReference type="EMBL" id="QHKM01000003">
    <property type="protein sequence ID" value="RAK66871.1"/>
    <property type="molecule type" value="Genomic_DNA"/>
</dbReference>
<evidence type="ECO:0000313" key="13">
    <source>
        <dbReference type="Proteomes" id="UP000248553"/>
    </source>
</evidence>
<dbReference type="InterPro" id="IPR001867">
    <property type="entry name" value="OmpR/PhoB-type_DNA-bd"/>
</dbReference>
<evidence type="ECO:0000256" key="8">
    <source>
        <dbReference type="PROSITE-ProRule" id="PRU00169"/>
    </source>
</evidence>
<evidence type="ECO:0000256" key="1">
    <source>
        <dbReference type="ARBA" id="ARBA00013332"/>
    </source>
</evidence>
<dbReference type="PANTHER" id="PTHR48111:SF40">
    <property type="entry name" value="PHOSPHATE REGULON TRANSCRIPTIONAL REGULATORY PROTEIN PHOB"/>
    <property type="match status" value="1"/>
</dbReference>
<evidence type="ECO:0000256" key="4">
    <source>
        <dbReference type="ARBA" id="ARBA00023015"/>
    </source>
</evidence>
<dbReference type="GO" id="GO:0000156">
    <property type="term" value="F:phosphorelay response regulator activity"/>
    <property type="evidence" value="ECO:0007669"/>
    <property type="project" value="TreeGrafter"/>
</dbReference>
<dbReference type="Proteomes" id="UP000248553">
    <property type="component" value="Unassembled WGS sequence"/>
</dbReference>
<evidence type="ECO:0000256" key="5">
    <source>
        <dbReference type="ARBA" id="ARBA00023125"/>
    </source>
</evidence>
<dbReference type="CDD" id="cd00383">
    <property type="entry name" value="trans_reg_C"/>
    <property type="match status" value="1"/>
</dbReference>
<dbReference type="OrthoDB" id="9774822at2"/>
<dbReference type="FunFam" id="1.10.10.10:FF:000018">
    <property type="entry name" value="DNA-binding response regulator ResD"/>
    <property type="match status" value="1"/>
</dbReference>
<dbReference type="RefSeq" id="WP_111478292.1">
    <property type="nucleotide sequence ID" value="NZ_QHKM01000003.1"/>
</dbReference>
<feature type="domain" description="Response regulatory" evidence="10">
    <location>
        <begin position="13"/>
        <end position="129"/>
    </location>
</feature>
<dbReference type="InterPro" id="IPR001789">
    <property type="entry name" value="Sig_transdc_resp-reg_receiver"/>
</dbReference>
<evidence type="ECO:0000256" key="3">
    <source>
        <dbReference type="ARBA" id="ARBA00023012"/>
    </source>
</evidence>
<dbReference type="InterPro" id="IPR036388">
    <property type="entry name" value="WH-like_DNA-bd_sf"/>
</dbReference>
<evidence type="ECO:0000256" key="9">
    <source>
        <dbReference type="PROSITE-ProRule" id="PRU01091"/>
    </source>
</evidence>
<keyword evidence="5 9" id="KW-0238">DNA-binding</keyword>
<protein>
    <recommendedName>
        <fullName evidence="1">Phosphate regulon transcriptional regulatory protein PhoB</fullName>
    </recommendedName>
</protein>
<dbReference type="InterPro" id="IPR039420">
    <property type="entry name" value="WalR-like"/>
</dbReference>
<evidence type="ECO:0000313" key="12">
    <source>
        <dbReference type="EMBL" id="RAK66871.1"/>
    </source>
</evidence>
<accession>A0A328BKD5</accession>
<dbReference type="GO" id="GO:0000976">
    <property type="term" value="F:transcription cis-regulatory region binding"/>
    <property type="evidence" value="ECO:0007669"/>
    <property type="project" value="TreeGrafter"/>
</dbReference>
<dbReference type="PANTHER" id="PTHR48111">
    <property type="entry name" value="REGULATOR OF RPOS"/>
    <property type="match status" value="1"/>
</dbReference>
<dbReference type="SMART" id="SM00862">
    <property type="entry name" value="Trans_reg_C"/>
    <property type="match status" value="1"/>
</dbReference>
<proteinExistence type="predicted"/>
<feature type="modified residue" description="4-aspartylphosphate" evidence="8">
    <location>
        <position position="62"/>
    </location>
</feature>
<dbReference type="GO" id="GO:0005829">
    <property type="term" value="C:cytosol"/>
    <property type="evidence" value="ECO:0007669"/>
    <property type="project" value="TreeGrafter"/>
</dbReference>
<organism evidence="12 13">
    <name type="scientific">Hymenobacter edaphi</name>
    <dbReference type="NCBI Taxonomy" id="2211146"/>
    <lineage>
        <taxon>Bacteria</taxon>
        <taxon>Pseudomonadati</taxon>
        <taxon>Bacteroidota</taxon>
        <taxon>Cytophagia</taxon>
        <taxon>Cytophagales</taxon>
        <taxon>Hymenobacteraceae</taxon>
        <taxon>Hymenobacter</taxon>
    </lineage>
</organism>
<comment type="caution">
    <text evidence="12">The sequence shown here is derived from an EMBL/GenBank/DDBJ whole genome shotgun (WGS) entry which is preliminary data.</text>
</comment>
<dbReference type="GO" id="GO:0032993">
    <property type="term" value="C:protein-DNA complex"/>
    <property type="evidence" value="ECO:0007669"/>
    <property type="project" value="TreeGrafter"/>
</dbReference>
<dbReference type="AlphaFoldDB" id="A0A328BKD5"/>
<gene>
    <name evidence="12" type="ORF">DLM85_11725</name>
</gene>
<dbReference type="SUPFAM" id="SSF46894">
    <property type="entry name" value="C-terminal effector domain of the bipartite response regulators"/>
    <property type="match status" value="1"/>
</dbReference>
<feature type="DNA-binding region" description="OmpR/PhoB-type" evidence="9">
    <location>
        <begin position="140"/>
        <end position="234"/>
    </location>
</feature>
<sequence length="236" mass="26404">MQHSAASASTPYKILVVDDDPDIVELLEYNLRKEGYEVATAPDGRKALEVAPQFGPDIILLDVMMPHLDGIAACRELRAMPRFKDTYILFLTARSEEFSEVAAFDAGADDYLSKPIKPRALMSRLAAVVRRDLEPAGPQSDVIDINGLRIDRTGFAVYQDGRKITLPKKEFELLAFLAASPHKVFGRDELLQNIWGNDVFVLARTVDVHVRKVREKVGEHHIQTIKGVGYKFNADN</sequence>
<dbReference type="Pfam" id="PF00486">
    <property type="entry name" value="Trans_reg_C"/>
    <property type="match status" value="1"/>
</dbReference>
<evidence type="ECO:0000256" key="7">
    <source>
        <dbReference type="ARBA" id="ARBA00024735"/>
    </source>
</evidence>
<keyword evidence="6" id="KW-0804">Transcription</keyword>
<evidence type="ECO:0000256" key="6">
    <source>
        <dbReference type="ARBA" id="ARBA00023163"/>
    </source>
</evidence>
<keyword evidence="4" id="KW-0805">Transcription regulation</keyword>
<dbReference type="PROSITE" id="PS51755">
    <property type="entry name" value="OMPR_PHOB"/>
    <property type="match status" value="1"/>
</dbReference>
<dbReference type="Gene3D" id="1.10.10.10">
    <property type="entry name" value="Winged helix-like DNA-binding domain superfamily/Winged helix DNA-binding domain"/>
    <property type="match status" value="1"/>
</dbReference>
<dbReference type="Pfam" id="PF00072">
    <property type="entry name" value="Response_reg"/>
    <property type="match status" value="1"/>
</dbReference>
<dbReference type="PROSITE" id="PS50110">
    <property type="entry name" value="RESPONSE_REGULATORY"/>
    <property type="match status" value="1"/>
</dbReference>
<comment type="function">
    <text evidence="7">This protein is a positive regulator for the phosphate regulon. Transcription of this operon is positively regulated by PhoB and PhoR when phosphate is limited.</text>
</comment>
<keyword evidence="3" id="KW-0902">Two-component regulatory system</keyword>
<dbReference type="SUPFAM" id="SSF52172">
    <property type="entry name" value="CheY-like"/>
    <property type="match status" value="1"/>
</dbReference>
<feature type="domain" description="OmpR/PhoB-type" evidence="11">
    <location>
        <begin position="140"/>
        <end position="234"/>
    </location>
</feature>
<evidence type="ECO:0000259" key="11">
    <source>
        <dbReference type="PROSITE" id="PS51755"/>
    </source>
</evidence>
<keyword evidence="2 8" id="KW-0597">Phosphoprotein</keyword>
<dbReference type="InterPro" id="IPR016032">
    <property type="entry name" value="Sig_transdc_resp-reg_C-effctor"/>
</dbReference>
<reference evidence="13" key="1">
    <citation type="submission" date="2018-05" db="EMBL/GenBank/DDBJ databases">
        <authorList>
            <person name="Nie L."/>
        </authorList>
    </citation>
    <scope>NUCLEOTIDE SEQUENCE [LARGE SCALE GENOMIC DNA]</scope>
    <source>
        <strain evidence="13">NL</strain>
    </source>
</reference>
<dbReference type="Gene3D" id="3.40.50.2300">
    <property type="match status" value="1"/>
</dbReference>
<evidence type="ECO:0000256" key="2">
    <source>
        <dbReference type="ARBA" id="ARBA00022553"/>
    </source>
</evidence>
<dbReference type="GO" id="GO:0006355">
    <property type="term" value="P:regulation of DNA-templated transcription"/>
    <property type="evidence" value="ECO:0007669"/>
    <property type="project" value="InterPro"/>
</dbReference>
<name>A0A328BKD5_9BACT</name>